<reference evidence="1 2" key="1">
    <citation type="submission" date="2017-05" db="EMBL/GenBank/DDBJ databases">
        <title>Full genome sequence of Pseudorhodoplanes sinuspersici.</title>
        <authorList>
            <person name="Dastgheib S.M.M."/>
            <person name="Shavandi M."/>
            <person name="Tirandaz H."/>
        </authorList>
    </citation>
    <scope>NUCLEOTIDE SEQUENCE [LARGE SCALE GENOMIC DNA]</scope>
    <source>
        <strain evidence="1 2">RIPI110</strain>
    </source>
</reference>
<sequence>MRQYFQRFMTSASLYLISALGACSGDPTLTRYKSGEWIIEGKIDRVSDKPSYQASVLTRSRSYKAEPFQLELADLQLLCFDNAPVVYFKFLTKVGSNRNSRLSYRFDQNPGHNVNVRILRDSKTIVIEDQDEVVRFVDEMRTASNLIVQVFSLTEFLSTADFKVEGAQKAIDAVYAGCPPRPVQRPKVS</sequence>
<dbReference type="PROSITE" id="PS51257">
    <property type="entry name" value="PROKAR_LIPOPROTEIN"/>
    <property type="match status" value="1"/>
</dbReference>
<dbReference type="STRING" id="1235591.CAK95_02035"/>
<accession>A0A1W6ZKW2</accession>
<protein>
    <submittedName>
        <fullName evidence="1">Uncharacterized protein</fullName>
    </submittedName>
</protein>
<keyword evidence="2" id="KW-1185">Reference proteome</keyword>
<dbReference type="EMBL" id="CP021112">
    <property type="protein sequence ID" value="ARP97991.1"/>
    <property type="molecule type" value="Genomic_DNA"/>
</dbReference>
<dbReference type="KEGG" id="psin:CAK95_02035"/>
<evidence type="ECO:0000313" key="1">
    <source>
        <dbReference type="EMBL" id="ARP97991.1"/>
    </source>
</evidence>
<gene>
    <name evidence="1" type="ORF">CAK95_02035</name>
</gene>
<organism evidence="1 2">
    <name type="scientific">Pseudorhodoplanes sinuspersici</name>
    <dbReference type="NCBI Taxonomy" id="1235591"/>
    <lineage>
        <taxon>Bacteria</taxon>
        <taxon>Pseudomonadati</taxon>
        <taxon>Pseudomonadota</taxon>
        <taxon>Alphaproteobacteria</taxon>
        <taxon>Hyphomicrobiales</taxon>
        <taxon>Pseudorhodoplanes</taxon>
    </lineage>
</organism>
<name>A0A1W6ZKW2_9HYPH</name>
<evidence type="ECO:0000313" key="2">
    <source>
        <dbReference type="Proteomes" id="UP000194137"/>
    </source>
</evidence>
<dbReference type="AlphaFoldDB" id="A0A1W6ZKW2"/>
<dbReference type="Proteomes" id="UP000194137">
    <property type="component" value="Chromosome"/>
</dbReference>
<proteinExistence type="predicted"/>